<evidence type="ECO:0000256" key="6">
    <source>
        <dbReference type="ARBA" id="ARBA00022723"/>
    </source>
</evidence>
<organism evidence="13 14">
    <name type="scientific">Halorubrum cibi</name>
    <dbReference type="NCBI Taxonomy" id="413815"/>
    <lineage>
        <taxon>Archaea</taxon>
        <taxon>Methanobacteriati</taxon>
        <taxon>Methanobacteriota</taxon>
        <taxon>Stenosarchaea group</taxon>
        <taxon>Halobacteria</taxon>
        <taxon>Halobacteriales</taxon>
        <taxon>Haloferacaceae</taxon>
        <taxon>Halorubrum</taxon>
    </lineage>
</organism>
<dbReference type="GO" id="GO:0061630">
    <property type="term" value="F:ubiquitin protein ligase activity"/>
    <property type="evidence" value="ECO:0007669"/>
    <property type="project" value="UniProtKB-EC"/>
</dbReference>
<keyword evidence="6" id="KW-0479">Metal-binding</keyword>
<dbReference type="InterPro" id="IPR022170">
    <property type="entry name" value="MUL1-like"/>
</dbReference>
<keyword evidence="14" id="KW-1185">Reference proteome</keyword>
<evidence type="ECO:0000256" key="8">
    <source>
        <dbReference type="ARBA" id="ARBA00022786"/>
    </source>
</evidence>
<keyword evidence="11" id="KW-0472">Membrane</keyword>
<dbReference type="Proteomes" id="UP000319712">
    <property type="component" value="Unassembled WGS sequence"/>
</dbReference>
<evidence type="ECO:0000256" key="11">
    <source>
        <dbReference type="ARBA" id="ARBA00023136"/>
    </source>
</evidence>
<dbReference type="EC" id="2.3.2.27" evidence="3"/>
<dbReference type="GO" id="GO:0016020">
    <property type="term" value="C:membrane"/>
    <property type="evidence" value="ECO:0007669"/>
    <property type="project" value="UniProtKB-SubCell"/>
</dbReference>
<evidence type="ECO:0000256" key="1">
    <source>
        <dbReference type="ARBA" id="ARBA00000900"/>
    </source>
</evidence>
<keyword evidence="8" id="KW-0833">Ubl conjugation pathway</keyword>
<keyword evidence="5" id="KW-0812">Transmembrane</keyword>
<dbReference type="GO" id="GO:0008270">
    <property type="term" value="F:zinc ion binding"/>
    <property type="evidence" value="ECO:0007669"/>
    <property type="project" value="UniProtKB-KW"/>
</dbReference>
<protein>
    <recommendedName>
        <fullName evidence="3">RING-type E3 ubiquitin transferase</fullName>
        <ecNumber evidence="3">2.3.2.27</ecNumber>
    </recommendedName>
</protein>
<evidence type="ECO:0000256" key="4">
    <source>
        <dbReference type="ARBA" id="ARBA00022679"/>
    </source>
</evidence>
<evidence type="ECO:0000256" key="9">
    <source>
        <dbReference type="ARBA" id="ARBA00022833"/>
    </source>
</evidence>
<evidence type="ECO:0000256" key="7">
    <source>
        <dbReference type="ARBA" id="ARBA00022771"/>
    </source>
</evidence>
<dbReference type="RefSeq" id="WP_185955694.1">
    <property type="nucleotide sequence ID" value="NZ_FXTD01000003.1"/>
</dbReference>
<feature type="domain" description="E3 Ubiquitin ligase MUL1-like" evidence="12">
    <location>
        <begin position="80"/>
        <end position="129"/>
    </location>
</feature>
<comment type="subcellular location">
    <subcellularLocation>
        <location evidence="2">Membrane</location>
        <topology evidence="2">Multi-pass membrane protein</topology>
    </subcellularLocation>
</comment>
<evidence type="ECO:0000256" key="3">
    <source>
        <dbReference type="ARBA" id="ARBA00012483"/>
    </source>
</evidence>
<evidence type="ECO:0000256" key="2">
    <source>
        <dbReference type="ARBA" id="ARBA00004141"/>
    </source>
</evidence>
<evidence type="ECO:0000256" key="5">
    <source>
        <dbReference type="ARBA" id="ARBA00022692"/>
    </source>
</evidence>
<keyword evidence="4" id="KW-0808">Transferase</keyword>
<comment type="catalytic activity">
    <reaction evidence="1">
        <text>S-ubiquitinyl-[E2 ubiquitin-conjugating enzyme]-L-cysteine + [acceptor protein]-L-lysine = [E2 ubiquitin-conjugating enzyme]-L-cysteine + N(6)-ubiquitinyl-[acceptor protein]-L-lysine.</text>
        <dbReference type="EC" id="2.3.2.27"/>
    </reaction>
</comment>
<dbReference type="GO" id="GO:0016567">
    <property type="term" value="P:protein ubiquitination"/>
    <property type="evidence" value="ECO:0007669"/>
    <property type="project" value="InterPro"/>
</dbReference>
<accession>A0A521C376</accession>
<sequence length="226" mass="23879">MLALAGVAALVGVYLVVWGVNGIRRTIAVWASDPIPIEEARLADGTIEIEGTAEPLSGTLQSPYDEAECLAYSYSKKREKRERNEDGEYETEWRTVDSGGDSVPFLVSDDTGSIPVDPAAATLGLDTEYSSHVGDVKKTESRIDPGDGVHVIGQKVPAVETDVDLGDERAYVGDGEETPTFRITNGGELETVARMFGRSAGSIALGGTLIAAFGYLLLTSVPGIAA</sequence>
<name>A0A521C376_9EURY</name>
<keyword evidence="7" id="KW-0863">Zinc-finger</keyword>
<keyword evidence="10" id="KW-1133">Transmembrane helix</keyword>
<keyword evidence="9" id="KW-0862">Zinc</keyword>
<dbReference type="Pfam" id="PF12483">
    <property type="entry name" value="GIDE"/>
    <property type="match status" value="1"/>
</dbReference>
<dbReference type="AlphaFoldDB" id="A0A521C376"/>
<evidence type="ECO:0000313" key="14">
    <source>
        <dbReference type="Proteomes" id="UP000319712"/>
    </source>
</evidence>
<reference evidence="13 14" key="1">
    <citation type="submission" date="2017-05" db="EMBL/GenBank/DDBJ databases">
        <authorList>
            <person name="Varghese N."/>
            <person name="Submissions S."/>
        </authorList>
    </citation>
    <scope>NUCLEOTIDE SEQUENCE [LARGE SCALE GENOMIC DNA]</scope>
    <source>
        <strain evidence="13 14">DSM 19504</strain>
    </source>
</reference>
<dbReference type="EMBL" id="FXTD01000003">
    <property type="protein sequence ID" value="SMO53261.1"/>
    <property type="molecule type" value="Genomic_DNA"/>
</dbReference>
<evidence type="ECO:0000259" key="12">
    <source>
        <dbReference type="Pfam" id="PF12483"/>
    </source>
</evidence>
<gene>
    <name evidence="13" type="ORF">SAMN06264867_103236</name>
</gene>
<dbReference type="OrthoDB" id="170690at2157"/>
<evidence type="ECO:0000313" key="13">
    <source>
        <dbReference type="EMBL" id="SMO53261.1"/>
    </source>
</evidence>
<evidence type="ECO:0000256" key="10">
    <source>
        <dbReference type="ARBA" id="ARBA00022989"/>
    </source>
</evidence>
<proteinExistence type="predicted"/>